<feature type="compositionally biased region" description="Low complexity" evidence="7">
    <location>
        <begin position="992"/>
        <end position="1010"/>
    </location>
</feature>
<evidence type="ECO:0000259" key="8">
    <source>
        <dbReference type="PROSITE" id="PS50172"/>
    </source>
</evidence>
<feature type="compositionally biased region" description="Acidic residues" evidence="7">
    <location>
        <begin position="1397"/>
        <end position="1421"/>
    </location>
</feature>
<dbReference type="EC" id="3.1.3.16" evidence="2"/>
<feature type="region of interest" description="Disordered" evidence="7">
    <location>
        <begin position="529"/>
        <end position="569"/>
    </location>
</feature>
<feature type="compositionally biased region" description="Basic and acidic residues" evidence="7">
    <location>
        <begin position="1296"/>
        <end position="1305"/>
    </location>
</feature>
<name>A0A4E0RI17_FASHE</name>
<dbReference type="CDD" id="cd07521">
    <property type="entry name" value="HAD_FCP1-like"/>
    <property type="match status" value="1"/>
</dbReference>
<dbReference type="InterPro" id="IPR036420">
    <property type="entry name" value="BRCT_dom_sf"/>
</dbReference>
<dbReference type="GO" id="GO:0005634">
    <property type="term" value="C:nucleus"/>
    <property type="evidence" value="ECO:0007669"/>
    <property type="project" value="UniProtKB-SubCell"/>
</dbReference>
<feature type="domain" description="BRCT" evidence="8">
    <location>
        <begin position="672"/>
        <end position="729"/>
    </location>
</feature>
<evidence type="ECO:0000256" key="2">
    <source>
        <dbReference type="ARBA" id="ARBA00013081"/>
    </source>
</evidence>
<dbReference type="InterPro" id="IPR023214">
    <property type="entry name" value="HAD_sf"/>
</dbReference>
<feature type="region of interest" description="Disordered" evidence="7">
    <location>
        <begin position="756"/>
        <end position="877"/>
    </location>
</feature>
<dbReference type="InterPro" id="IPR039189">
    <property type="entry name" value="Fcp1"/>
</dbReference>
<dbReference type="SUPFAM" id="SSF56784">
    <property type="entry name" value="HAD-like"/>
    <property type="match status" value="1"/>
</dbReference>
<dbReference type="InterPro" id="IPR011947">
    <property type="entry name" value="FCP1_euk"/>
</dbReference>
<organism evidence="10 11">
    <name type="scientific">Fasciola hepatica</name>
    <name type="common">Liver fluke</name>
    <dbReference type="NCBI Taxonomy" id="6192"/>
    <lineage>
        <taxon>Eukaryota</taxon>
        <taxon>Metazoa</taxon>
        <taxon>Spiralia</taxon>
        <taxon>Lophotrochozoa</taxon>
        <taxon>Platyhelminthes</taxon>
        <taxon>Trematoda</taxon>
        <taxon>Digenea</taxon>
        <taxon>Plagiorchiida</taxon>
        <taxon>Echinostomata</taxon>
        <taxon>Echinostomatoidea</taxon>
        <taxon>Fasciolidae</taxon>
        <taxon>Fasciola</taxon>
    </lineage>
</organism>
<feature type="region of interest" description="Disordered" evidence="7">
    <location>
        <begin position="1395"/>
        <end position="1457"/>
    </location>
</feature>
<feature type="domain" description="FCP1 homology" evidence="9">
    <location>
        <begin position="176"/>
        <end position="344"/>
    </location>
</feature>
<dbReference type="PROSITE" id="PS50969">
    <property type="entry name" value="FCP1"/>
    <property type="match status" value="1"/>
</dbReference>
<comment type="catalytic activity">
    <reaction evidence="5">
        <text>O-phospho-L-seryl-[protein] + H2O = L-seryl-[protein] + phosphate</text>
        <dbReference type="Rhea" id="RHEA:20629"/>
        <dbReference type="Rhea" id="RHEA-COMP:9863"/>
        <dbReference type="Rhea" id="RHEA-COMP:11604"/>
        <dbReference type="ChEBI" id="CHEBI:15377"/>
        <dbReference type="ChEBI" id="CHEBI:29999"/>
        <dbReference type="ChEBI" id="CHEBI:43474"/>
        <dbReference type="ChEBI" id="CHEBI:83421"/>
        <dbReference type="EC" id="3.1.3.16"/>
    </reaction>
</comment>
<comment type="catalytic activity">
    <reaction evidence="6">
        <text>O-phospho-L-threonyl-[protein] + H2O = L-threonyl-[protein] + phosphate</text>
        <dbReference type="Rhea" id="RHEA:47004"/>
        <dbReference type="Rhea" id="RHEA-COMP:11060"/>
        <dbReference type="Rhea" id="RHEA-COMP:11605"/>
        <dbReference type="ChEBI" id="CHEBI:15377"/>
        <dbReference type="ChEBI" id="CHEBI:30013"/>
        <dbReference type="ChEBI" id="CHEBI:43474"/>
        <dbReference type="ChEBI" id="CHEBI:61977"/>
        <dbReference type="EC" id="3.1.3.16"/>
    </reaction>
</comment>
<feature type="compositionally biased region" description="Low complexity" evidence="7">
    <location>
        <begin position="802"/>
        <end position="827"/>
    </location>
</feature>
<evidence type="ECO:0000256" key="7">
    <source>
        <dbReference type="SAM" id="MobiDB-lite"/>
    </source>
</evidence>
<dbReference type="SMART" id="SM00577">
    <property type="entry name" value="CPDc"/>
    <property type="match status" value="1"/>
</dbReference>
<feature type="compositionally biased region" description="Basic residues" evidence="7">
    <location>
        <begin position="832"/>
        <end position="855"/>
    </location>
</feature>
<evidence type="ECO:0000313" key="10">
    <source>
        <dbReference type="EMBL" id="THD26995.1"/>
    </source>
</evidence>
<dbReference type="GO" id="GO:0008420">
    <property type="term" value="F:RNA polymerase II CTD heptapeptide repeat phosphatase activity"/>
    <property type="evidence" value="ECO:0007669"/>
    <property type="project" value="InterPro"/>
</dbReference>
<feature type="compositionally biased region" description="Low complexity" evidence="7">
    <location>
        <begin position="1142"/>
        <end position="1154"/>
    </location>
</feature>
<dbReference type="PROSITE" id="PS50172">
    <property type="entry name" value="BRCT"/>
    <property type="match status" value="1"/>
</dbReference>
<dbReference type="SUPFAM" id="SSF52113">
    <property type="entry name" value="BRCT domain"/>
    <property type="match status" value="1"/>
</dbReference>
<sequence length="1457" mass="161672">MAKAAGPVTLSDLFLAEWSRPLFRYESVGSLALMRCGRALTVSVPEHVSGSKTVHWKIKRRQTANPTTVVCVLKSPLHPIININSPGHGWVTALLEDGAAVKSGSELFKFEACEHHVVMKDLCAECGANLRREGGVSGDRVQAVTAKIPMVHSVPDLHVSERVAAELALQEEQSLLASRKLILLVDLDQTILHTSNNLQSFKYKNLHRYRLPGSPLIYHTSFRPHLLTVLDCLSKYYEMHICTFGNRVYAHKLASIIDPKRRYFSHRILSRDECFNPVTKSGNLRALFPRGLNMVCIIDDRGEVWDWSPNLIHVKPYRFFPDTGDINAFPWPNPNNYRRFLDKTTAPIQPDALVKTTDSDSPAAPSLSESSEIVSDSTKTESSSVPESSPVEFAEQTLADNGSTKMESVPTGSAVSGSHVDTSNSSDTQSINEPTDTTSSASSNSNSAVDSETTTLTTDQKPQDSQQSMEDGEVSVETTADPSAATVPASPEQILEAADGNYLLRLQEILIGVHRSYFRSYDKWRARQAGSHQSHTHPDSDTGDESPSLSSTTTTSTTSSILGRASRTRPNASLPHVADVIAQHRKRVLGPKCHVTLSGLAPSHIPADRCLAGRIVRSLGAVLHFGLRLPPSVCTRDQEAAQSDPPGQTKFTDTNNTNIMIEPVKPPAALFTTHLVACRRGTEKVRAAMDLVKNTSTETDIPPLYLVSPPWLWSCHFHWQHMPEKDFPLVHDFHPSEFDSEVEPVPGTHRYARRLRRHHHHHHRPHHRHDHHHHHPPHTHRHHEHHPRDTQELTHSNSHVTQSETISSLTSLESSNLTSESENNQQETQPQHHSHRHRDHRHRRKHHHHNPKHRNNNSPEGISNKTAGTTPHPMDLEPCLDIDMVRSALDSIRAERKQDRRELVRRKHTAPSPTTAVGSVPIKRLRSSSGDSNADRDENAVVDEASCDVAPPSDADNAKSASAVDFESQNRESSSDSPSLSTSDSDVDRTDSITQSTGVTTTTVSAVSSTLSHSTAVPIKLIKDADETDFDESVTLDGEDGECDVVVDDEDGQPDQLVGEGELTETTCTEDGLLEEDSDVNLREFLPPPKALILADNPLLHLPPQATSQMLAEIEDAVMEEETARAACVPAEAELYDPARLLSGLDDSSSSTDSPAPPECLPRGESPHRITSSRLDPSRSRAHSVTHSTGRTSLLNRDAQRIDFDEQTCRWQVQRQLLLRRRCRASAAEVARIDKKLRRLDASFRRESRRRRRRSADDLTETGTVRKRAVVSLAVVPDSDSDDGDIWDADYPKGWGPDDRPDHRSGSGRAHPFSASPAIHSDPEPTLDWWRSVQEEVDAADGKEWNTCPEGYDYADAERTRSMLRGDARQHDARTALYGDAHQHQGHVNLSRCLFGLDDDDEDDDENDDDDDEEDDDEDALIEPQSSSDLSTEDSNEPAADVEDLTGECWGPLREFM</sequence>
<evidence type="ECO:0000256" key="3">
    <source>
        <dbReference type="ARBA" id="ARBA00022801"/>
    </source>
</evidence>
<evidence type="ECO:0000313" key="11">
    <source>
        <dbReference type="Proteomes" id="UP000230066"/>
    </source>
</evidence>
<reference evidence="10" key="1">
    <citation type="submission" date="2019-03" db="EMBL/GenBank/DDBJ databases">
        <title>Improved annotation for the trematode Fasciola hepatica.</title>
        <authorList>
            <person name="Choi Y.-J."/>
            <person name="Martin J."/>
            <person name="Mitreva M."/>
        </authorList>
    </citation>
    <scope>NUCLEOTIDE SEQUENCE [LARGE SCALE GENOMIC DNA]</scope>
</reference>
<feature type="compositionally biased region" description="Low complexity" evidence="7">
    <location>
        <begin position="359"/>
        <end position="392"/>
    </location>
</feature>
<dbReference type="Gene3D" id="3.40.50.10190">
    <property type="entry name" value="BRCT domain"/>
    <property type="match status" value="1"/>
</dbReference>
<feature type="compositionally biased region" description="Acidic residues" evidence="7">
    <location>
        <begin position="1431"/>
        <end position="1446"/>
    </location>
</feature>
<keyword evidence="11" id="KW-1185">Reference proteome</keyword>
<dbReference type="EMBL" id="JXXN02000560">
    <property type="protein sequence ID" value="THD26995.1"/>
    <property type="molecule type" value="Genomic_DNA"/>
</dbReference>
<feature type="compositionally biased region" description="Low complexity" evidence="7">
    <location>
        <begin position="548"/>
        <end position="560"/>
    </location>
</feature>
<feature type="region of interest" description="Disordered" evidence="7">
    <location>
        <begin position="353"/>
        <end position="489"/>
    </location>
</feature>
<dbReference type="NCBIfam" id="TIGR02250">
    <property type="entry name" value="FCP1_euk"/>
    <property type="match status" value="1"/>
</dbReference>
<keyword evidence="4" id="KW-0539">Nucleus</keyword>
<feature type="compositionally biased region" description="Low complexity" evidence="7">
    <location>
        <begin position="437"/>
        <end position="448"/>
    </location>
</feature>
<comment type="caution">
    <text evidence="10">The sequence shown here is derived from an EMBL/GenBank/DDBJ whole genome shotgun (WGS) entry which is preliminary data.</text>
</comment>
<feature type="region of interest" description="Disordered" evidence="7">
    <location>
        <begin position="1278"/>
        <end position="1325"/>
    </location>
</feature>
<evidence type="ECO:0000259" key="9">
    <source>
        <dbReference type="PROSITE" id="PS50969"/>
    </source>
</evidence>
<feature type="compositionally biased region" description="Polar residues" evidence="7">
    <location>
        <begin position="398"/>
        <end position="436"/>
    </location>
</feature>
<dbReference type="InterPro" id="IPR001357">
    <property type="entry name" value="BRCT_dom"/>
</dbReference>
<dbReference type="PANTHER" id="PTHR23081:SF36">
    <property type="entry name" value="RNA POLYMERASE II SUBUNIT A C-TERMINAL DOMAIN PHOSPHATASE"/>
    <property type="match status" value="1"/>
</dbReference>
<dbReference type="Pfam" id="PF03031">
    <property type="entry name" value="NIF"/>
    <property type="match status" value="1"/>
</dbReference>
<feature type="region of interest" description="Disordered" evidence="7">
    <location>
        <begin position="895"/>
        <end position="1010"/>
    </location>
</feature>
<protein>
    <recommendedName>
        <fullName evidence="2">protein-serine/threonine phosphatase</fullName>
        <ecNumber evidence="2">3.1.3.16</ecNumber>
    </recommendedName>
</protein>
<dbReference type="PANTHER" id="PTHR23081">
    <property type="entry name" value="RNA POLYMERASE II CTD PHOSPHATASE"/>
    <property type="match status" value="1"/>
</dbReference>
<feature type="compositionally biased region" description="Low complexity" evidence="7">
    <location>
        <begin position="975"/>
        <end position="984"/>
    </location>
</feature>
<evidence type="ECO:0000256" key="5">
    <source>
        <dbReference type="ARBA" id="ARBA00047761"/>
    </source>
</evidence>
<dbReference type="Proteomes" id="UP000230066">
    <property type="component" value="Unassembled WGS sequence"/>
</dbReference>
<feature type="compositionally biased region" description="Acidic residues" evidence="7">
    <location>
        <begin position="1279"/>
        <end position="1288"/>
    </location>
</feature>
<comment type="subcellular location">
    <subcellularLocation>
        <location evidence="1">Nucleus</location>
    </subcellularLocation>
</comment>
<proteinExistence type="predicted"/>
<dbReference type="Gene3D" id="3.40.50.1000">
    <property type="entry name" value="HAD superfamily/HAD-like"/>
    <property type="match status" value="1"/>
</dbReference>
<feature type="compositionally biased region" description="Polar residues" evidence="7">
    <location>
        <begin position="860"/>
        <end position="869"/>
    </location>
</feature>
<feature type="compositionally biased region" description="Polar residues" evidence="7">
    <location>
        <begin position="1183"/>
        <end position="1192"/>
    </location>
</feature>
<dbReference type="InterPro" id="IPR036412">
    <property type="entry name" value="HAD-like_sf"/>
</dbReference>
<feature type="compositionally biased region" description="Basic residues" evidence="7">
    <location>
        <begin position="756"/>
        <end position="785"/>
    </location>
</feature>
<evidence type="ECO:0000256" key="1">
    <source>
        <dbReference type="ARBA" id="ARBA00004123"/>
    </source>
</evidence>
<keyword evidence="3" id="KW-0378">Hydrolase</keyword>
<dbReference type="InterPro" id="IPR004274">
    <property type="entry name" value="FCP1_dom"/>
</dbReference>
<gene>
    <name evidence="10" type="ORF">D915_002239</name>
</gene>
<evidence type="ECO:0000256" key="6">
    <source>
        <dbReference type="ARBA" id="ARBA00048336"/>
    </source>
</evidence>
<accession>A0A4E0RI17</accession>
<feature type="region of interest" description="Disordered" evidence="7">
    <location>
        <begin position="1142"/>
        <end position="1192"/>
    </location>
</feature>
<evidence type="ECO:0000256" key="4">
    <source>
        <dbReference type="ARBA" id="ARBA00023242"/>
    </source>
</evidence>
<feature type="compositionally biased region" description="Polar residues" evidence="7">
    <location>
        <begin position="449"/>
        <end position="469"/>
    </location>
</feature>